<accession>A0AA41QA91</accession>
<dbReference type="Proteomes" id="UP001165405">
    <property type="component" value="Unassembled WGS sequence"/>
</dbReference>
<keyword evidence="1" id="KW-0472">Membrane</keyword>
<keyword evidence="1" id="KW-1133">Transmembrane helix</keyword>
<dbReference type="EMBL" id="JAKGSG010000007">
    <property type="protein sequence ID" value="MCF4119748.1"/>
    <property type="molecule type" value="Genomic_DNA"/>
</dbReference>
<dbReference type="AlphaFoldDB" id="A0AA41QA91"/>
<proteinExistence type="predicted"/>
<name>A0AA41QA91_9MICO</name>
<keyword evidence="3" id="KW-1185">Reference proteome</keyword>
<protein>
    <submittedName>
        <fullName evidence="2">Uncharacterized protein</fullName>
    </submittedName>
</protein>
<evidence type="ECO:0000313" key="3">
    <source>
        <dbReference type="Proteomes" id="UP001165405"/>
    </source>
</evidence>
<keyword evidence="1" id="KW-0812">Transmembrane</keyword>
<evidence type="ECO:0000313" key="2">
    <source>
        <dbReference type="EMBL" id="MCF4119748.1"/>
    </source>
</evidence>
<dbReference type="RefSeq" id="WP_236087463.1">
    <property type="nucleotide sequence ID" value="NZ_JAKGSG010000007.1"/>
</dbReference>
<feature type="transmembrane region" description="Helical" evidence="1">
    <location>
        <begin position="309"/>
        <end position="330"/>
    </location>
</feature>
<feature type="transmembrane region" description="Helical" evidence="1">
    <location>
        <begin position="342"/>
        <end position="360"/>
    </location>
</feature>
<reference evidence="2" key="1">
    <citation type="submission" date="2022-01" db="EMBL/GenBank/DDBJ databases">
        <title>Antribacter sp. nov., isolated from Guizhou of China.</title>
        <authorList>
            <person name="Chengliang C."/>
            <person name="Ya Z."/>
        </authorList>
    </citation>
    <scope>NUCLEOTIDE SEQUENCE</scope>
    <source>
        <strain evidence="2">KLBMP 9083</strain>
    </source>
</reference>
<comment type="caution">
    <text evidence="2">The sequence shown here is derived from an EMBL/GenBank/DDBJ whole genome shotgun (WGS) entry which is preliminary data.</text>
</comment>
<sequence>MRVRLLAPFMLPQVLEEAWSHQDEVSIGGSSTIGQMLAELDAWMDTPVEADLVIEDHAPGTRAALLSRRARAEVKLLDRVGTLYISALGIAAIRVDVEVRDLEELRTLEAALRTAADHLAARTAEVVRRHQGDRAPAAFEGRVMWWHRLMVRPSEETCASVGIRPTGEAVGVGDGYTYVPSDDELDAAAEGLLAVTEEWILVDHAYRDMLGQMARMRRASKQEMAQELDALVLEGVRMAADLEFRLLVLGERARYLTNTAAATRESAIQAWRLEEARNGLRDQVASVRSVAADARDALGRTMDVRRNKLLYLFTVIAALQGGFVLFDFLVAPDSPVTSTVRVAVATMMFVIAIASVVAVVREGRRG</sequence>
<evidence type="ECO:0000256" key="1">
    <source>
        <dbReference type="SAM" id="Phobius"/>
    </source>
</evidence>
<organism evidence="2 3">
    <name type="scientific">Antribacter soli</name>
    <dbReference type="NCBI Taxonomy" id="2910976"/>
    <lineage>
        <taxon>Bacteria</taxon>
        <taxon>Bacillati</taxon>
        <taxon>Actinomycetota</taxon>
        <taxon>Actinomycetes</taxon>
        <taxon>Micrococcales</taxon>
        <taxon>Promicromonosporaceae</taxon>
        <taxon>Antribacter</taxon>
    </lineage>
</organism>
<gene>
    <name evidence="2" type="ORF">L1785_02020</name>
</gene>